<protein>
    <submittedName>
        <fullName evidence="2">Uncharacterized protein</fullName>
    </submittedName>
</protein>
<reference evidence="2 3" key="1">
    <citation type="journal article" date="2018" name="Nat. Ecol. Evol.">
        <title>Shark genomes provide insights into elasmobranch evolution and the origin of vertebrates.</title>
        <authorList>
            <person name="Hara Y"/>
            <person name="Yamaguchi K"/>
            <person name="Onimaru K"/>
            <person name="Kadota M"/>
            <person name="Koyanagi M"/>
            <person name="Keeley SD"/>
            <person name="Tatsumi K"/>
            <person name="Tanaka K"/>
            <person name="Motone F"/>
            <person name="Kageyama Y"/>
            <person name="Nozu R"/>
            <person name="Adachi N"/>
            <person name="Nishimura O"/>
            <person name="Nakagawa R"/>
            <person name="Tanegashima C"/>
            <person name="Kiyatake I"/>
            <person name="Matsumoto R"/>
            <person name="Murakumo K"/>
            <person name="Nishida K"/>
            <person name="Terakita A"/>
            <person name="Kuratani S"/>
            <person name="Sato K"/>
            <person name="Hyodo S Kuraku.S."/>
        </authorList>
    </citation>
    <scope>NUCLEOTIDE SEQUENCE [LARGE SCALE GENOMIC DNA]</scope>
</reference>
<proteinExistence type="predicted"/>
<evidence type="ECO:0000313" key="2">
    <source>
        <dbReference type="EMBL" id="GCC48611.1"/>
    </source>
</evidence>
<name>A0A401U144_CHIPU</name>
<dbReference type="Proteomes" id="UP000287033">
    <property type="component" value="Unassembled WGS sequence"/>
</dbReference>
<accession>A0A401U144</accession>
<organism evidence="2 3">
    <name type="scientific">Chiloscyllium punctatum</name>
    <name type="common">Brownbanded bambooshark</name>
    <name type="synonym">Hemiscyllium punctatum</name>
    <dbReference type="NCBI Taxonomy" id="137246"/>
    <lineage>
        <taxon>Eukaryota</taxon>
        <taxon>Metazoa</taxon>
        <taxon>Chordata</taxon>
        <taxon>Craniata</taxon>
        <taxon>Vertebrata</taxon>
        <taxon>Chondrichthyes</taxon>
        <taxon>Elasmobranchii</taxon>
        <taxon>Galeomorphii</taxon>
        <taxon>Galeoidea</taxon>
        <taxon>Orectolobiformes</taxon>
        <taxon>Hemiscylliidae</taxon>
        <taxon>Chiloscyllium</taxon>
    </lineage>
</organism>
<evidence type="ECO:0000313" key="3">
    <source>
        <dbReference type="Proteomes" id="UP000287033"/>
    </source>
</evidence>
<gene>
    <name evidence="2" type="ORF">chiPu_0032950</name>
</gene>
<sequence length="59" mass="6511">LQRQMLAVAPDDLELVVVADPCPRDEQLPIAGAAHPHRMPPSIPEIEVADHADSPRIRR</sequence>
<dbReference type="EMBL" id="BEZZ01249833">
    <property type="protein sequence ID" value="GCC48611.1"/>
    <property type="molecule type" value="Genomic_DNA"/>
</dbReference>
<comment type="caution">
    <text evidence="2">The sequence shown here is derived from an EMBL/GenBank/DDBJ whole genome shotgun (WGS) entry which is preliminary data.</text>
</comment>
<feature type="non-terminal residue" evidence="2">
    <location>
        <position position="1"/>
    </location>
</feature>
<evidence type="ECO:0000256" key="1">
    <source>
        <dbReference type="SAM" id="MobiDB-lite"/>
    </source>
</evidence>
<feature type="compositionally biased region" description="Basic and acidic residues" evidence="1">
    <location>
        <begin position="48"/>
        <end position="59"/>
    </location>
</feature>
<dbReference type="AlphaFoldDB" id="A0A401U144"/>
<feature type="region of interest" description="Disordered" evidence="1">
    <location>
        <begin position="32"/>
        <end position="59"/>
    </location>
</feature>
<keyword evidence="3" id="KW-1185">Reference proteome</keyword>